<dbReference type="Proteomes" id="UP000018766">
    <property type="component" value="Unassembled WGS sequence"/>
</dbReference>
<organism evidence="1 2">
    <name type="scientific">Pelistega indica</name>
    <dbReference type="NCBI Taxonomy" id="1414851"/>
    <lineage>
        <taxon>Bacteria</taxon>
        <taxon>Pseudomonadati</taxon>
        <taxon>Pseudomonadota</taxon>
        <taxon>Betaproteobacteria</taxon>
        <taxon>Burkholderiales</taxon>
        <taxon>Alcaligenaceae</taxon>
        <taxon>Pelistega</taxon>
    </lineage>
</organism>
<proteinExistence type="predicted"/>
<name>V8GAI9_9BURK</name>
<keyword evidence="2" id="KW-1185">Reference proteome</keyword>
<dbReference type="RefSeq" id="WP_023948957.1">
    <property type="nucleotide sequence ID" value="NZ_AYSV01000007.1"/>
</dbReference>
<gene>
    <name evidence="1" type="ORF">V757_00915</name>
</gene>
<reference evidence="1 2" key="1">
    <citation type="submission" date="2013-11" db="EMBL/GenBank/DDBJ databases">
        <title>Genomic analysis of Pelistega sp. HM-7.</title>
        <authorList>
            <person name="Kumbhare S.V."/>
            <person name="Shetty S.A."/>
            <person name="Sharma O."/>
            <person name="Dhotre D.P."/>
        </authorList>
    </citation>
    <scope>NUCLEOTIDE SEQUENCE [LARGE SCALE GENOMIC DNA]</scope>
    <source>
        <strain evidence="1 2">HM-7</strain>
    </source>
</reference>
<sequence>MRTLYPVKERYLSPKEFLKEANNSNIERTTFIPPKIGGSGYGRFHIVYKTPQLVPIR</sequence>
<dbReference type="AlphaFoldDB" id="V8GAI9"/>
<protein>
    <submittedName>
        <fullName evidence="1">Uncharacterized protein</fullName>
    </submittedName>
</protein>
<accession>V8GAI9</accession>
<comment type="caution">
    <text evidence="1">The sequence shown here is derived from an EMBL/GenBank/DDBJ whole genome shotgun (WGS) entry which is preliminary data.</text>
</comment>
<evidence type="ECO:0000313" key="1">
    <source>
        <dbReference type="EMBL" id="ETD72948.1"/>
    </source>
</evidence>
<dbReference type="EMBL" id="AYSV01000007">
    <property type="protein sequence ID" value="ETD72948.1"/>
    <property type="molecule type" value="Genomic_DNA"/>
</dbReference>
<evidence type="ECO:0000313" key="2">
    <source>
        <dbReference type="Proteomes" id="UP000018766"/>
    </source>
</evidence>